<sequence>MKINRMFIDGFGLFHKKQINDISPGLTLVKGPNEAGKSTILAFIRRIIFGFPKKSGTTNQYQPLNGGTLGGRLSVSTSEGKEYDLTRLSGNRNFSVTLPDGSKTDAGLNRIIGSADQNLFENVFAFGLDELQKLETLSGEKIQSQLMSAGAGMTKVPISDVVDELNKKKRELYYSGARGGPEISKKIKKITENQSELKRYSDTQSRYEELKITKEETERDILDKKTNIRSLKSRLSGKERIKAAWEDWVGLKNAKDELSALPELASFPEKGVDKLERLNEKISDLQSDLDDENRELNSTEENISKISIDEDVILNKDEIRILEKGLEKYKSDKNSVSDLNSENTGLSDELKSRIKVISNTWTTDDLLTFDTSQSAKSNIEKFRDEFSEKNSEIRDIEREILSCGEAISGTEDKVSSLKAGLSDIKSLIPKDELVSKLSVLESLSAHISELKQEKYVLDDLREKEAQAKTDYENKKRLINNKIPLWPAALLVVAGIIGLIAGIAGNLTQTGVVIFLILGVSAVVLYFGIKRTNDQNERNLFNDSENPDEKNSELSRLRVEKENLLEKSEKELTDKSRICGFSMIPDSSAIAGRKQEYHSMETRIAEYERICREIDQLNGSLKRQNEVLEETVRRKSQAESNLSEVKGKWQEWLKSVRLDLNITPESALDLFSLVKEARNIHNSISKNEGRISKLKESLSEFESKLAVVLNACGIQSQHSVEKGVYVLGNALEENENISKYLKNLRELEERHRKITAEYSARLQKAENDKTELLKSGSSENEVQFRENHNIWVRSEELKKEAADYELRLKKASGNISKYDEFLSTLESSDISEVNNEISELNSEMSDIQEEIESLKVKSGEINSILSGLEKEDDYSLLLMDNEALREEIFDDSRRWAKYVIAQQILNEAVQKYENERQPEVYRLAQDYFRSITDGKYQKIIKPVSSDDILIEADDGNRIDTYSLSRGTAEQLYLAIRFGHISVYGKNNEPLPVIFDDILVNFDPERKRNCCDAILKLSKTNQILFFTCHPDIVQIMQEKSPGLKVIDLESI</sequence>
<evidence type="ECO:0000256" key="2">
    <source>
        <dbReference type="SAM" id="Phobius"/>
    </source>
</evidence>
<dbReference type="Pfam" id="PF13514">
    <property type="entry name" value="AAA_27"/>
    <property type="match status" value="1"/>
</dbReference>
<accession>A0A9E7PML7</accession>
<dbReference type="EMBL" id="CP096115">
    <property type="protein sequence ID" value="UUX93003.1"/>
    <property type="molecule type" value="Genomic_DNA"/>
</dbReference>
<evidence type="ECO:0000313" key="4">
    <source>
        <dbReference type="EMBL" id="UUX93003.1"/>
    </source>
</evidence>
<protein>
    <submittedName>
        <fullName evidence="4">AAA family ATPase</fullName>
    </submittedName>
</protein>
<dbReference type="KEGG" id="mend:L6E24_02430"/>
<dbReference type="Gene3D" id="3.40.50.300">
    <property type="entry name" value="P-loop containing nucleotide triphosphate hydrolases"/>
    <property type="match status" value="2"/>
</dbReference>
<feature type="coiled-coil region" evidence="1">
    <location>
        <begin position="272"/>
        <end position="309"/>
    </location>
</feature>
<dbReference type="RefSeq" id="WP_257743144.1">
    <property type="nucleotide sequence ID" value="NZ_CP096115.1"/>
</dbReference>
<dbReference type="Proteomes" id="UP001060368">
    <property type="component" value="Chromosome"/>
</dbReference>
<keyword evidence="2" id="KW-0472">Membrane</keyword>
<evidence type="ECO:0000259" key="3">
    <source>
        <dbReference type="Pfam" id="PF13514"/>
    </source>
</evidence>
<feature type="transmembrane region" description="Helical" evidence="2">
    <location>
        <begin position="509"/>
        <end position="528"/>
    </location>
</feature>
<gene>
    <name evidence="4" type="ORF">L6E24_02430</name>
</gene>
<feature type="coiled-coil region" evidence="1">
    <location>
        <begin position="200"/>
        <end position="234"/>
    </location>
</feature>
<evidence type="ECO:0000256" key="1">
    <source>
        <dbReference type="SAM" id="Coils"/>
    </source>
</evidence>
<proteinExistence type="predicted"/>
<keyword evidence="5" id="KW-1185">Reference proteome</keyword>
<dbReference type="InterPro" id="IPR038734">
    <property type="entry name" value="YhaN_AAA"/>
</dbReference>
<keyword evidence="1" id="KW-0175">Coiled coil</keyword>
<keyword evidence="2" id="KW-0812">Transmembrane</keyword>
<feature type="domain" description="YhaN AAA" evidence="3">
    <location>
        <begin position="1"/>
        <end position="201"/>
    </location>
</feature>
<dbReference type="InterPro" id="IPR027417">
    <property type="entry name" value="P-loop_NTPase"/>
</dbReference>
<reference evidence="4" key="1">
    <citation type="submission" date="2022-04" db="EMBL/GenBank/DDBJ databases">
        <title>Complete genome of Methanoplanus endosymbiosus DSM 3599.</title>
        <authorList>
            <person name="Chen S.-C."/>
            <person name="You Y.-T."/>
            <person name="Zhou Y.-Z."/>
            <person name="Lai M.-C."/>
        </authorList>
    </citation>
    <scope>NUCLEOTIDE SEQUENCE</scope>
    <source>
        <strain evidence="4">DSM 3599</strain>
    </source>
</reference>
<dbReference type="AlphaFoldDB" id="A0A9E7PML7"/>
<feature type="coiled-coil region" evidence="1">
    <location>
        <begin position="613"/>
        <end position="647"/>
    </location>
</feature>
<feature type="transmembrane region" description="Helical" evidence="2">
    <location>
        <begin position="484"/>
        <end position="503"/>
    </location>
</feature>
<name>A0A9E7PML7_9EURY</name>
<organism evidence="4 5">
    <name type="scientific">Methanoplanus endosymbiosus</name>
    <dbReference type="NCBI Taxonomy" id="33865"/>
    <lineage>
        <taxon>Archaea</taxon>
        <taxon>Methanobacteriati</taxon>
        <taxon>Methanobacteriota</taxon>
        <taxon>Stenosarchaea group</taxon>
        <taxon>Methanomicrobia</taxon>
        <taxon>Methanomicrobiales</taxon>
        <taxon>Methanomicrobiaceae</taxon>
        <taxon>Methanoplanus</taxon>
    </lineage>
</organism>
<keyword evidence="2" id="KW-1133">Transmembrane helix</keyword>
<feature type="coiled-coil region" evidence="1">
    <location>
        <begin position="729"/>
        <end position="856"/>
    </location>
</feature>
<dbReference type="GeneID" id="74306515"/>
<dbReference type="PANTHER" id="PTHR41259:SF1">
    <property type="entry name" value="DOUBLE-STRAND BREAK REPAIR RAD50 ATPASE, PUTATIVE-RELATED"/>
    <property type="match status" value="1"/>
</dbReference>
<evidence type="ECO:0000313" key="5">
    <source>
        <dbReference type="Proteomes" id="UP001060368"/>
    </source>
</evidence>
<dbReference type="SUPFAM" id="SSF52540">
    <property type="entry name" value="P-loop containing nucleoside triphosphate hydrolases"/>
    <property type="match status" value="1"/>
</dbReference>
<dbReference type="PANTHER" id="PTHR41259">
    <property type="entry name" value="DOUBLE-STRAND BREAK REPAIR RAD50 ATPASE, PUTATIVE-RELATED"/>
    <property type="match status" value="1"/>
</dbReference>